<gene>
    <name evidence="1" type="ORF">CYMTET_25954</name>
</gene>
<keyword evidence="2" id="KW-1185">Reference proteome</keyword>
<comment type="caution">
    <text evidence="1">The sequence shown here is derived from an EMBL/GenBank/DDBJ whole genome shotgun (WGS) entry which is preliminary data.</text>
</comment>
<evidence type="ECO:0000313" key="1">
    <source>
        <dbReference type="EMBL" id="KAK3265355.1"/>
    </source>
</evidence>
<accession>A0AAE0KYQ3</accession>
<name>A0AAE0KYQ3_9CHLO</name>
<organism evidence="1 2">
    <name type="scientific">Cymbomonas tetramitiformis</name>
    <dbReference type="NCBI Taxonomy" id="36881"/>
    <lineage>
        <taxon>Eukaryota</taxon>
        <taxon>Viridiplantae</taxon>
        <taxon>Chlorophyta</taxon>
        <taxon>Pyramimonadophyceae</taxon>
        <taxon>Pyramimonadales</taxon>
        <taxon>Pyramimonadaceae</taxon>
        <taxon>Cymbomonas</taxon>
    </lineage>
</organism>
<dbReference type="EMBL" id="LGRX02013980">
    <property type="protein sequence ID" value="KAK3265355.1"/>
    <property type="molecule type" value="Genomic_DNA"/>
</dbReference>
<dbReference type="Proteomes" id="UP001190700">
    <property type="component" value="Unassembled WGS sequence"/>
</dbReference>
<reference evidence="1 2" key="1">
    <citation type="journal article" date="2015" name="Genome Biol. Evol.">
        <title>Comparative Genomics of a Bacterivorous Green Alga Reveals Evolutionary Causalities and Consequences of Phago-Mixotrophic Mode of Nutrition.</title>
        <authorList>
            <person name="Burns J.A."/>
            <person name="Paasch A."/>
            <person name="Narechania A."/>
            <person name="Kim E."/>
        </authorList>
    </citation>
    <scope>NUCLEOTIDE SEQUENCE [LARGE SCALE GENOMIC DNA]</scope>
    <source>
        <strain evidence="1 2">PLY_AMNH</strain>
    </source>
</reference>
<evidence type="ECO:0000313" key="2">
    <source>
        <dbReference type="Proteomes" id="UP001190700"/>
    </source>
</evidence>
<sequence>MCLTEGGRSAGNRNRCDCDQANPNTLVSTEEHAAVCNLCGVVVEGLVLFHPVNRHEVVSEDPQGSYSERLGCSGPVHSKVQIKLKELENDPTATLDAPRAYDKRLICVRDAWIEFIENDNTGISFDAVEDFPKLEKRKSLT</sequence>
<proteinExistence type="predicted"/>
<protein>
    <submittedName>
        <fullName evidence="1">Uncharacterized protein</fullName>
    </submittedName>
</protein>
<dbReference type="AlphaFoldDB" id="A0AAE0KYQ3"/>